<sequence>MKKIIEIKDNKFDEDQIKKIKFYPKAKELLLLLKNKRAKFCIATSMNKTEFSRINPFIKIEELCDVVTAPALKHEKPDPYIINKAMRIIKSKVSETFYIGDAETDFMASKNAGTKFIGVNNPELFGKGNKYFKDINALYNFVRKDYSYFL</sequence>
<dbReference type="InterPro" id="IPR050155">
    <property type="entry name" value="HAD-like_hydrolase_sf"/>
</dbReference>
<gene>
    <name evidence="1" type="ORF">BJBARM5_0443</name>
</gene>
<dbReference type="EMBL" id="GG745552">
    <property type="protein sequence ID" value="EFD92852.1"/>
    <property type="molecule type" value="Genomic_DNA"/>
</dbReference>
<dbReference type="InterPro" id="IPR023214">
    <property type="entry name" value="HAD_sf"/>
</dbReference>
<dbReference type="Proteomes" id="UP000009376">
    <property type="component" value="Unassembled WGS sequence"/>
</dbReference>
<dbReference type="InterPro" id="IPR036412">
    <property type="entry name" value="HAD-like_sf"/>
</dbReference>
<evidence type="ECO:0000313" key="1">
    <source>
        <dbReference type="EMBL" id="EFD92852.1"/>
    </source>
</evidence>
<dbReference type="Pfam" id="PF13419">
    <property type="entry name" value="HAD_2"/>
    <property type="match status" value="1"/>
</dbReference>
<accession>D6GVD1</accession>
<dbReference type="Gene3D" id="3.40.50.1000">
    <property type="entry name" value="HAD superfamily/HAD-like"/>
    <property type="match status" value="1"/>
</dbReference>
<name>D6GVD1_PARA5</name>
<organism evidence="1 2">
    <name type="scientific">Candidatus Parvarchaeum acidophilus ARMAN-5</name>
    <dbReference type="NCBI Taxonomy" id="662762"/>
    <lineage>
        <taxon>Archaea</taxon>
        <taxon>Candidatus Parvarchaeota</taxon>
        <taxon>Candidatus Parvarchaeum</taxon>
    </lineage>
</organism>
<dbReference type="InterPro" id="IPR041492">
    <property type="entry name" value="HAD_2"/>
</dbReference>
<reference evidence="1 2" key="1">
    <citation type="journal article" date="2010" name="Proc. Natl. Acad. Sci. U.S.A.">
        <title>Enigmatic, ultrasmall, uncultivated Archaea.</title>
        <authorList>
            <person name="Baker B.J."/>
            <person name="Comolli L.R."/>
            <person name="Dick G.J."/>
            <person name="Hauser L.J."/>
            <person name="Hyatt D."/>
            <person name="Dill B.D."/>
            <person name="Land M.L."/>
            <person name="Verberkmoes N.C."/>
            <person name="Hettich R.L."/>
            <person name="Banfield J.F."/>
        </authorList>
    </citation>
    <scope>NUCLEOTIDE SEQUENCE [LARGE SCALE GENOMIC DNA]</scope>
</reference>
<dbReference type="GO" id="GO:0008967">
    <property type="term" value="F:phosphoglycolate phosphatase activity"/>
    <property type="evidence" value="ECO:0007669"/>
    <property type="project" value="TreeGrafter"/>
</dbReference>
<dbReference type="PANTHER" id="PTHR43434">
    <property type="entry name" value="PHOSPHOGLYCOLATE PHOSPHATASE"/>
    <property type="match status" value="1"/>
</dbReference>
<evidence type="ECO:0000313" key="2">
    <source>
        <dbReference type="Proteomes" id="UP000009376"/>
    </source>
</evidence>
<dbReference type="SUPFAM" id="SSF56784">
    <property type="entry name" value="HAD-like"/>
    <property type="match status" value="1"/>
</dbReference>
<dbReference type="AlphaFoldDB" id="D6GVD1"/>
<proteinExistence type="predicted"/>
<dbReference type="GO" id="GO:0006281">
    <property type="term" value="P:DNA repair"/>
    <property type="evidence" value="ECO:0007669"/>
    <property type="project" value="TreeGrafter"/>
</dbReference>
<protein>
    <submittedName>
        <fullName evidence="1">Phosphatase-like protein</fullName>
    </submittedName>
</protein>
<dbReference type="PANTHER" id="PTHR43434:SF1">
    <property type="entry name" value="PHOSPHOGLYCOLATE PHOSPHATASE"/>
    <property type="match status" value="1"/>
</dbReference>